<dbReference type="AlphaFoldDB" id="A0A8J6HM79"/>
<evidence type="ECO:0000256" key="4">
    <source>
        <dbReference type="ARBA" id="ARBA00022989"/>
    </source>
</evidence>
<sequence>MKTNRRVDKIVDSCSLISVQQKSFRWNMTLTTSILNGGDFSAQMGKLIGIIGAAGSGKSTLLQTILKEVDLIEESVNVRGVVSYAPQEPWFFSASIRKNILFGKAMNREKYHEVVMKVCALEHDLSVLPFGDGTLVGEQGTMMSGGQKARIRLARAIYRDADIYLLDDPLSAVDAHVILHIFNECIVKYLKDKCVILVTHQVQYLKDLPRNYNHQRLEMVTNAQTLPESLNNDEEPSVKEHRSTGSAFKKIYGVYFSSGGNCLLTFVILFAFVLVQCCANCIDFFLSSGVNLVQEHDRFKTELEKTILSYNCFYIYSNLHNSMFGKIIATMTLFKDHPSGRLLNKFSKDCNLPEGLVHCTGISWRAICALGGSLSEKIGRHGFGCKNV</sequence>
<keyword evidence="2" id="KW-0547">Nucleotide-binding</keyword>
<dbReference type="InterPro" id="IPR036640">
    <property type="entry name" value="ABC1_TM_sf"/>
</dbReference>
<dbReference type="InterPro" id="IPR027417">
    <property type="entry name" value="P-loop_NTPase"/>
</dbReference>
<evidence type="ECO:0000313" key="8">
    <source>
        <dbReference type="EMBL" id="KAH0816123.1"/>
    </source>
</evidence>
<reference evidence="8" key="1">
    <citation type="journal article" date="2020" name="J Insects Food Feed">
        <title>The yellow mealworm (Tenebrio molitor) genome: a resource for the emerging insects as food and feed industry.</title>
        <authorList>
            <person name="Eriksson T."/>
            <person name="Andere A."/>
            <person name="Kelstrup H."/>
            <person name="Emery V."/>
            <person name="Picard C."/>
        </authorList>
    </citation>
    <scope>NUCLEOTIDE SEQUENCE</scope>
    <source>
        <strain evidence="8">Stoneville</strain>
        <tissue evidence="8">Whole head</tissue>
    </source>
</reference>
<proteinExistence type="predicted"/>
<comment type="caution">
    <text evidence="8">The sequence shown here is derived from an EMBL/GenBank/DDBJ whole genome shotgun (WGS) entry which is preliminary data.</text>
</comment>
<reference evidence="8" key="2">
    <citation type="submission" date="2021-08" db="EMBL/GenBank/DDBJ databases">
        <authorList>
            <person name="Eriksson T."/>
        </authorList>
    </citation>
    <scope>NUCLEOTIDE SEQUENCE</scope>
    <source>
        <strain evidence="8">Stoneville</strain>
        <tissue evidence="8">Whole head</tissue>
    </source>
</reference>
<organism evidence="8 9">
    <name type="scientific">Tenebrio molitor</name>
    <name type="common">Yellow mealworm beetle</name>
    <dbReference type="NCBI Taxonomy" id="7067"/>
    <lineage>
        <taxon>Eukaryota</taxon>
        <taxon>Metazoa</taxon>
        <taxon>Ecdysozoa</taxon>
        <taxon>Arthropoda</taxon>
        <taxon>Hexapoda</taxon>
        <taxon>Insecta</taxon>
        <taxon>Pterygota</taxon>
        <taxon>Neoptera</taxon>
        <taxon>Endopterygota</taxon>
        <taxon>Coleoptera</taxon>
        <taxon>Polyphaga</taxon>
        <taxon>Cucujiformia</taxon>
        <taxon>Tenebrionidae</taxon>
        <taxon>Tenebrio</taxon>
    </lineage>
</organism>
<dbReference type="GO" id="GO:0042626">
    <property type="term" value="F:ATPase-coupled transmembrane transporter activity"/>
    <property type="evidence" value="ECO:0007669"/>
    <property type="project" value="TreeGrafter"/>
</dbReference>
<dbReference type="Gene3D" id="1.20.1560.10">
    <property type="entry name" value="ABC transporter type 1, transmembrane domain"/>
    <property type="match status" value="1"/>
</dbReference>
<dbReference type="GO" id="GO:0016020">
    <property type="term" value="C:membrane"/>
    <property type="evidence" value="ECO:0007669"/>
    <property type="project" value="InterPro"/>
</dbReference>
<dbReference type="Gene3D" id="3.40.50.300">
    <property type="entry name" value="P-loop containing nucleotide triphosphate hydrolases"/>
    <property type="match status" value="1"/>
</dbReference>
<dbReference type="InterPro" id="IPR003439">
    <property type="entry name" value="ABC_transporter-like_ATP-bd"/>
</dbReference>
<dbReference type="EMBL" id="JABDTM020022034">
    <property type="protein sequence ID" value="KAH0816123.1"/>
    <property type="molecule type" value="Genomic_DNA"/>
</dbReference>
<keyword evidence="4 6" id="KW-1133">Transmembrane helix</keyword>
<dbReference type="PROSITE" id="PS00211">
    <property type="entry name" value="ABC_TRANSPORTER_1"/>
    <property type="match status" value="1"/>
</dbReference>
<dbReference type="PROSITE" id="PS50893">
    <property type="entry name" value="ABC_TRANSPORTER_2"/>
    <property type="match status" value="1"/>
</dbReference>
<dbReference type="Proteomes" id="UP000719412">
    <property type="component" value="Unassembled WGS sequence"/>
</dbReference>
<evidence type="ECO:0000313" key="9">
    <source>
        <dbReference type="Proteomes" id="UP000719412"/>
    </source>
</evidence>
<accession>A0A8J6HM79</accession>
<keyword evidence="3" id="KW-0067">ATP-binding</keyword>
<dbReference type="SUPFAM" id="SSF90123">
    <property type="entry name" value="ABC transporter transmembrane region"/>
    <property type="match status" value="1"/>
</dbReference>
<keyword evidence="5 6" id="KW-0472">Membrane</keyword>
<evidence type="ECO:0000256" key="3">
    <source>
        <dbReference type="ARBA" id="ARBA00022840"/>
    </source>
</evidence>
<evidence type="ECO:0000256" key="5">
    <source>
        <dbReference type="ARBA" id="ARBA00023136"/>
    </source>
</evidence>
<dbReference type="PANTHER" id="PTHR24223">
    <property type="entry name" value="ATP-BINDING CASSETTE SUB-FAMILY C"/>
    <property type="match status" value="1"/>
</dbReference>
<gene>
    <name evidence="8" type="ORF">GEV33_006668</name>
</gene>
<dbReference type="CDD" id="cd03250">
    <property type="entry name" value="ABCC_MRP_domain1"/>
    <property type="match status" value="1"/>
</dbReference>
<dbReference type="GO" id="GO:0016887">
    <property type="term" value="F:ATP hydrolysis activity"/>
    <property type="evidence" value="ECO:0007669"/>
    <property type="project" value="InterPro"/>
</dbReference>
<evidence type="ECO:0000256" key="6">
    <source>
        <dbReference type="SAM" id="Phobius"/>
    </source>
</evidence>
<protein>
    <recommendedName>
        <fullName evidence="7">ABC transporter domain-containing protein</fullName>
    </recommendedName>
</protein>
<feature type="domain" description="ABC transporter" evidence="7">
    <location>
        <begin position="19"/>
        <end position="242"/>
    </location>
</feature>
<keyword evidence="1 6" id="KW-0812">Transmembrane</keyword>
<feature type="transmembrane region" description="Helical" evidence="6">
    <location>
        <begin position="252"/>
        <end position="275"/>
    </location>
</feature>
<evidence type="ECO:0000259" key="7">
    <source>
        <dbReference type="PROSITE" id="PS50893"/>
    </source>
</evidence>
<evidence type="ECO:0000256" key="1">
    <source>
        <dbReference type="ARBA" id="ARBA00022692"/>
    </source>
</evidence>
<dbReference type="SUPFAM" id="SSF52540">
    <property type="entry name" value="P-loop containing nucleoside triphosphate hydrolases"/>
    <property type="match status" value="1"/>
</dbReference>
<dbReference type="InterPro" id="IPR050173">
    <property type="entry name" value="ABC_transporter_C-like"/>
</dbReference>
<dbReference type="InterPro" id="IPR003593">
    <property type="entry name" value="AAA+_ATPase"/>
</dbReference>
<name>A0A8J6HM79_TENMO</name>
<dbReference type="Pfam" id="PF00005">
    <property type="entry name" value="ABC_tran"/>
    <property type="match status" value="1"/>
</dbReference>
<dbReference type="SMART" id="SM00382">
    <property type="entry name" value="AAA"/>
    <property type="match status" value="1"/>
</dbReference>
<keyword evidence="9" id="KW-1185">Reference proteome</keyword>
<dbReference type="GO" id="GO:0005524">
    <property type="term" value="F:ATP binding"/>
    <property type="evidence" value="ECO:0007669"/>
    <property type="project" value="UniProtKB-KW"/>
</dbReference>
<dbReference type="InterPro" id="IPR017871">
    <property type="entry name" value="ABC_transporter-like_CS"/>
</dbReference>
<evidence type="ECO:0000256" key="2">
    <source>
        <dbReference type="ARBA" id="ARBA00022741"/>
    </source>
</evidence>
<dbReference type="PANTHER" id="PTHR24223:SF448">
    <property type="entry name" value="FI20146P1-RELATED"/>
    <property type="match status" value="1"/>
</dbReference>